<evidence type="ECO:0000313" key="9">
    <source>
        <dbReference type="Proteomes" id="UP001335737"/>
    </source>
</evidence>
<dbReference type="EMBL" id="JARZFX010000002">
    <property type="protein sequence ID" value="MEC5422852.1"/>
    <property type="molecule type" value="Genomic_DNA"/>
</dbReference>
<evidence type="ECO:0000256" key="3">
    <source>
        <dbReference type="ARBA" id="ARBA00022795"/>
    </source>
</evidence>
<dbReference type="Pfam" id="PF05400">
    <property type="entry name" value="FliT"/>
    <property type="match status" value="1"/>
</dbReference>
<name>A0ABU6KEF7_9BACI</name>
<keyword evidence="2" id="KW-0963">Cytoplasm</keyword>
<keyword evidence="3" id="KW-1005">Bacterial flagellum biogenesis</keyword>
<comment type="similarity">
    <text evidence="6">Belongs to the bacillales FliT family.</text>
</comment>
<keyword evidence="8" id="KW-0969">Cilium</keyword>
<dbReference type="RefSeq" id="WP_327606425.1">
    <property type="nucleotide sequence ID" value="NZ_JARZFX010000002.1"/>
</dbReference>
<comment type="caution">
    <text evidence="8">The sequence shown here is derived from an EMBL/GenBank/DDBJ whole genome shotgun (WGS) entry which is preliminary data.</text>
</comment>
<accession>A0ABU6KEF7</accession>
<proteinExistence type="inferred from homology"/>
<evidence type="ECO:0000256" key="4">
    <source>
        <dbReference type="ARBA" id="ARBA00023186"/>
    </source>
</evidence>
<keyword evidence="8" id="KW-0966">Cell projection</keyword>
<organism evidence="8 9">
    <name type="scientific">Virgibacillus tibetensis</name>
    <dbReference type="NCBI Taxonomy" id="3042313"/>
    <lineage>
        <taxon>Bacteria</taxon>
        <taxon>Bacillati</taxon>
        <taxon>Bacillota</taxon>
        <taxon>Bacilli</taxon>
        <taxon>Bacillales</taxon>
        <taxon>Bacillaceae</taxon>
        <taxon>Virgibacillus</taxon>
    </lineage>
</organism>
<comment type="subcellular location">
    <subcellularLocation>
        <location evidence="1">Cytoplasm</location>
        <location evidence="1">Cytosol</location>
    </subcellularLocation>
</comment>
<comment type="function">
    <text evidence="5">May act as an export chaperone for the filament capping protein FliD.</text>
</comment>
<protein>
    <recommendedName>
        <fullName evidence="7">Flagellar protein FliT</fullName>
    </recommendedName>
</protein>
<sequence length="117" mass="13944">MNRLRDLHRITIELKEVLEQETTSKNRESIIEKVNLLVEQRGSHLQELAAPYTMEEKQTGRELVLINEEIQDKMQLLFNELKSEMKQMKKQKKSNRTYSNPYEKIQSLDGMFMDSKK</sequence>
<reference evidence="8 9" key="1">
    <citation type="journal article" date="2024" name="Int. J. Syst. Evol. Microbiol.">
        <title>Virgibacillus tibetensis sp. nov., isolated from salt lake on the Tibetan Plateau of China.</title>
        <authorList>
            <person name="Phurbu D."/>
            <person name="Liu Z.-X."/>
            <person name="Wang R."/>
            <person name="Zheng Y.-Y."/>
            <person name="Liu H.-C."/>
            <person name="Zhou Y.-G."/>
            <person name="Yu Y.-J."/>
            <person name="Li A.-H."/>
        </authorList>
    </citation>
    <scope>NUCLEOTIDE SEQUENCE [LARGE SCALE GENOMIC DNA]</scope>
    <source>
        <strain evidence="8 9">C22-A2</strain>
    </source>
</reference>
<keyword evidence="4" id="KW-0143">Chaperone</keyword>
<evidence type="ECO:0000313" key="8">
    <source>
        <dbReference type="EMBL" id="MEC5422852.1"/>
    </source>
</evidence>
<keyword evidence="9" id="KW-1185">Reference proteome</keyword>
<evidence type="ECO:0000256" key="5">
    <source>
        <dbReference type="ARBA" id="ARBA00093765"/>
    </source>
</evidence>
<dbReference type="InterPro" id="IPR008622">
    <property type="entry name" value="FliT"/>
</dbReference>
<evidence type="ECO:0000256" key="6">
    <source>
        <dbReference type="ARBA" id="ARBA00093785"/>
    </source>
</evidence>
<evidence type="ECO:0000256" key="2">
    <source>
        <dbReference type="ARBA" id="ARBA00022490"/>
    </source>
</evidence>
<dbReference type="Proteomes" id="UP001335737">
    <property type="component" value="Unassembled WGS sequence"/>
</dbReference>
<evidence type="ECO:0000256" key="7">
    <source>
        <dbReference type="ARBA" id="ARBA00093797"/>
    </source>
</evidence>
<gene>
    <name evidence="8" type="ORF">QGM71_04980</name>
</gene>
<evidence type="ECO:0000256" key="1">
    <source>
        <dbReference type="ARBA" id="ARBA00004514"/>
    </source>
</evidence>
<keyword evidence="8" id="KW-0282">Flagellum</keyword>